<accession>A0ABN7WNF3</accession>
<gene>
    <name evidence="1" type="ORF">GMARGA_LOCUS32956</name>
</gene>
<keyword evidence="2" id="KW-1185">Reference proteome</keyword>
<evidence type="ECO:0000313" key="1">
    <source>
        <dbReference type="EMBL" id="CAG8836271.1"/>
    </source>
</evidence>
<protein>
    <submittedName>
        <fullName evidence="1">16684_t:CDS:1</fullName>
    </submittedName>
</protein>
<organism evidence="1 2">
    <name type="scientific">Gigaspora margarita</name>
    <dbReference type="NCBI Taxonomy" id="4874"/>
    <lineage>
        <taxon>Eukaryota</taxon>
        <taxon>Fungi</taxon>
        <taxon>Fungi incertae sedis</taxon>
        <taxon>Mucoromycota</taxon>
        <taxon>Glomeromycotina</taxon>
        <taxon>Glomeromycetes</taxon>
        <taxon>Diversisporales</taxon>
        <taxon>Gigasporaceae</taxon>
        <taxon>Gigaspora</taxon>
    </lineage>
</organism>
<name>A0ABN7WNF3_GIGMA</name>
<feature type="non-terminal residue" evidence="1">
    <location>
        <position position="1"/>
    </location>
</feature>
<dbReference type="Proteomes" id="UP000789901">
    <property type="component" value="Unassembled WGS sequence"/>
</dbReference>
<sequence>LPEALEFVLKVVKNIIRNDNKEKAEEIEYLSSFIKKKETKENVLVESKKVVNDKLELIFDKKAFNCDCELKIKKIDKSQKELGEAAELWMKKITELRKMIKRDKENKIEEKKVHYCNINFETSLNNLDKALEIKPKDISMLEKEENKVKKVAENQELTYLSQIKKEALTNFNCELKINSNEALKWSPKY</sequence>
<comment type="caution">
    <text evidence="1">The sequence shown here is derived from an EMBL/GenBank/DDBJ whole genome shotgun (WGS) entry which is preliminary data.</text>
</comment>
<reference evidence="1 2" key="1">
    <citation type="submission" date="2021-06" db="EMBL/GenBank/DDBJ databases">
        <authorList>
            <person name="Kallberg Y."/>
            <person name="Tangrot J."/>
            <person name="Rosling A."/>
        </authorList>
    </citation>
    <scope>NUCLEOTIDE SEQUENCE [LARGE SCALE GENOMIC DNA]</scope>
    <source>
        <strain evidence="1 2">120-4 pot B 10/14</strain>
    </source>
</reference>
<feature type="non-terminal residue" evidence="1">
    <location>
        <position position="189"/>
    </location>
</feature>
<proteinExistence type="predicted"/>
<dbReference type="EMBL" id="CAJVQB010053210">
    <property type="protein sequence ID" value="CAG8836271.1"/>
    <property type="molecule type" value="Genomic_DNA"/>
</dbReference>
<evidence type="ECO:0000313" key="2">
    <source>
        <dbReference type="Proteomes" id="UP000789901"/>
    </source>
</evidence>